<reference evidence="1" key="1">
    <citation type="submission" date="2015-11" db="EMBL/GenBank/DDBJ databases">
        <title>Genomes of Abundant and Widespread Viruses from the Deep Ocean.</title>
        <authorList>
            <person name="Mizuno C.M."/>
            <person name="Ghai R."/>
            <person name="Saghai A."/>
            <person name="Lopez-Garcia P."/>
            <person name="Rodriguez-Valera F."/>
        </authorList>
    </citation>
    <scope>NUCLEOTIDE SEQUENCE</scope>
</reference>
<accession>A0A1B0Z2H0</accession>
<name>A0A1B0Z2H0_9PROT</name>
<sequence length="124" mass="14419">MVKRFLMILVAGLLWGNVGFSKGISGTQLLCESPYENPVGFWFLSEVLALEYSIHNWEVTKYEQKVAVNPDTIHVGRGDINRETLRYLGTEYYDCSIVKDFNFEEYFNKLLKDQIAEQEEKNIL</sequence>
<proteinExistence type="predicted"/>
<organism evidence="1">
    <name type="scientific">uncultured Alphaproteobacteria bacterium</name>
    <dbReference type="NCBI Taxonomy" id="91750"/>
    <lineage>
        <taxon>Bacteria</taxon>
        <taxon>Pseudomonadati</taxon>
        <taxon>Pseudomonadota</taxon>
        <taxon>Alphaproteobacteria</taxon>
        <taxon>environmental samples</taxon>
    </lineage>
</organism>
<protein>
    <submittedName>
        <fullName evidence="1">Uncharacterized protein</fullName>
    </submittedName>
</protein>
<evidence type="ECO:0000313" key="1">
    <source>
        <dbReference type="EMBL" id="ANO58390.1"/>
    </source>
</evidence>
<dbReference type="EMBL" id="KT997805">
    <property type="protein sequence ID" value="ANO58306.1"/>
    <property type="molecule type" value="Genomic_DNA"/>
</dbReference>
<dbReference type="EMBL" id="KT997875">
    <property type="protein sequence ID" value="ANO58390.1"/>
    <property type="molecule type" value="Genomic_DNA"/>
</dbReference>
<dbReference type="AlphaFoldDB" id="A0A1B0Z2H0"/>